<accession>A0ABT3GDE9</accession>
<dbReference type="EMBL" id="JAPDDT010000001">
    <property type="protein sequence ID" value="MCW1921471.1"/>
    <property type="molecule type" value="Genomic_DNA"/>
</dbReference>
<dbReference type="Proteomes" id="UP001320876">
    <property type="component" value="Unassembled WGS sequence"/>
</dbReference>
<dbReference type="Pfam" id="PF12951">
    <property type="entry name" value="PATR"/>
    <property type="match status" value="3"/>
</dbReference>
<evidence type="ECO:0000256" key="3">
    <source>
        <dbReference type="SAM" id="SignalP"/>
    </source>
</evidence>
<dbReference type="NCBIfam" id="TIGR02601">
    <property type="entry name" value="autotrns_rpt"/>
    <property type="match status" value="1"/>
</dbReference>
<dbReference type="InterPro" id="IPR013425">
    <property type="entry name" value="Autotrns_rpt"/>
</dbReference>
<feature type="chain" id="PRO_5045092423" evidence="3">
    <location>
        <begin position="30"/>
        <end position="928"/>
    </location>
</feature>
<feature type="signal peptide" evidence="3">
    <location>
        <begin position="1"/>
        <end position="29"/>
    </location>
</feature>
<organism evidence="4 5">
    <name type="scientific">Luteolibacter arcticus</name>
    <dbReference type="NCBI Taxonomy" id="1581411"/>
    <lineage>
        <taxon>Bacteria</taxon>
        <taxon>Pseudomonadati</taxon>
        <taxon>Verrucomicrobiota</taxon>
        <taxon>Verrucomicrobiia</taxon>
        <taxon>Verrucomicrobiales</taxon>
        <taxon>Verrucomicrobiaceae</taxon>
        <taxon>Luteolibacter</taxon>
    </lineage>
</organism>
<keyword evidence="5" id="KW-1185">Reference proteome</keyword>
<evidence type="ECO:0000256" key="1">
    <source>
        <dbReference type="ARBA" id="ARBA00022729"/>
    </source>
</evidence>
<dbReference type="SUPFAM" id="SSF51126">
    <property type="entry name" value="Pectin lyase-like"/>
    <property type="match status" value="1"/>
</dbReference>
<name>A0ABT3GDE9_9BACT</name>
<sequence length="928" mass="91894">MNITRLKRSFFTRRWLLGSTALGILSSPAATVTWTGGGADMNFSTPANWTPGTPADGDELVFPDGASAFDVALNGTFSPAKLTFSSTGFTDYALDGTGKLDGTGVVIAKTGSSFLTLGGDNSFTGEIQVSSGKLALSSQNLIESTSYALGAMNNAIKVASGATLDFNGQGGAVHATAGSRRYYSAEVAGNGIEVEPGIFAGAITSSSSGNLAFVGRGKTGIQHLALTSDASVGVPVGVNLDLGFGSTGFVSGSVTSSSATVRTLTKTGAGTLHLAGTNSGVNVRVSEGILVGYSTTAFGNKLTIDAGAAARSWTTGTFTVPVEIGEGGTLTNASSPITFSGPITLTGTPTFSTNNTQPLTISSTLDAPADVVVHRTPGQAGSTVIFTADNTLDGELLCSGDAVVQLGSGGTTGSFKDDLGADSPVDLGSAGTLILNRSDSFAYNAGIAGTGTFQKTGSGTVRRTVPADFSRPGSTVGTVSAGTLLLNNASGQGLGEGSVSVSASATLGGTGSVAGVVFLGTGSVAAARAVVAPGDGALTTGTFTTGGLHIPSAASGSIQLEVDGTSADKLVVNGDIVLSPAKIAEIAVAPFGSGATQSSYTLLEYIGTLSGTFNSITGVPAGYRVRHDVPNKRIVLEQSAESTAFPQVMYFDGTAADILTNGDGAAAVAAGTWNTTLLNWDQGAVAHLPWVNNGSATGILAVGAYTVTVDSPAPLSVAGIKRMGAATASATLVTGGTLSLQPAAVLHEGHVGTSEQGLRIASKLTGTGGFTVSGRAISGANISRVTLLNPVSGDNTITGPVAINGGHLRLAASEQLGNSTVITANTMISNATATLETASSTNETIAGLNFGANGGELKLGGSGVSILTLDGGGLSIANAATFTYGNSASGIRFANAGEFVKSGDSSTTVTRVNAPTSSTSAAVPARSG</sequence>
<evidence type="ECO:0000313" key="4">
    <source>
        <dbReference type="EMBL" id="MCW1921471.1"/>
    </source>
</evidence>
<evidence type="ECO:0000313" key="5">
    <source>
        <dbReference type="Proteomes" id="UP001320876"/>
    </source>
</evidence>
<keyword evidence="1 3" id="KW-0732">Signal</keyword>
<comment type="caution">
    <text evidence="4">The sequence shown here is derived from an EMBL/GenBank/DDBJ whole genome shotgun (WGS) entry which is preliminary data.</text>
</comment>
<gene>
    <name evidence="4" type="ORF">OKA05_02835</name>
</gene>
<dbReference type="InterPro" id="IPR011050">
    <property type="entry name" value="Pectin_lyase_fold/virulence"/>
</dbReference>
<dbReference type="RefSeq" id="WP_264485580.1">
    <property type="nucleotide sequence ID" value="NZ_JAPDDT010000001.1"/>
</dbReference>
<evidence type="ECO:0000256" key="2">
    <source>
        <dbReference type="SAM" id="MobiDB-lite"/>
    </source>
</evidence>
<feature type="region of interest" description="Disordered" evidence="2">
    <location>
        <begin position="906"/>
        <end position="928"/>
    </location>
</feature>
<protein>
    <submittedName>
        <fullName evidence="4">Autotransporter-associated beta strand repeat-containing protein</fullName>
    </submittedName>
</protein>
<feature type="compositionally biased region" description="Low complexity" evidence="2">
    <location>
        <begin position="914"/>
        <end position="928"/>
    </location>
</feature>
<reference evidence="4 5" key="1">
    <citation type="submission" date="2022-10" db="EMBL/GenBank/DDBJ databases">
        <title>Luteolibacter arcticus strain CCTCC AB 2014275, whole genome shotgun sequencing project.</title>
        <authorList>
            <person name="Zhao G."/>
            <person name="Shen L."/>
        </authorList>
    </citation>
    <scope>NUCLEOTIDE SEQUENCE [LARGE SCALE GENOMIC DNA]</scope>
    <source>
        <strain evidence="4 5">CCTCC AB 2014275</strain>
    </source>
</reference>
<proteinExistence type="predicted"/>